<protein>
    <submittedName>
        <fullName evidence="1">Uncharacterized protein</fullName>
    </submittedName>
</protein>
<evidence type="ECO:0000313" key="1">
    <source>
        <dbReference type="EMBL" id="EFQ03654.1"/>
    </source>
</evidence>
<dbReference type="AlphaFoldDB" id="E2ZDU2"/>
<comment type="caution">
    <text evidence="1">The sequence shown here is derived from an EMBL/GenBank/DDBJ whole genome shotgun (WGS) entry which is preliminary data.</text>
</comment>
<name>E2ZDU2_9FIRM</name>
<reference evidence="1 2" key="1">
    <citation type="submission" date="2010-08" db="EMBL/GenBank/DDBJ databases">
        <authorList>
            <person name="Weinstock G."/>
            <person name="Sodergren E."/>
            <person name="Clifton S."/>
            <person name="Fulton L."/>
            <person name="Fulton B."/>
            <person name="Courtney L."/>
            <person name="Fronick C."/>
            <person name="Harrison M."/>
            <person name="Strong C."/>
            <person name="Farmer C."/>
            <person name="Delahaunty K."/>
            <person name="Markovic C."/>
            <person name="Hall O."/>
            <person name="Minx P."/>
            <person name="Tomlinson C."/>
            <person name="Mitreva M."/>
            <person name="Hou S."/>
            <person name="Chen J."/>
            <person name="Wollam A."/>
            <person name="Pepin K.H."/>
            <person name="Johnson M."/>
            <person name="Bhonagiri V."/>
            <person name="Zhang X."/>
            <person name="Suruliraj S."/>
            <person name="Warren W."/>
            <person name="Chinwalla A."/>
            <person name="Mardis E.R."/>
            <person name="Wilson R.K."/>
        </authorList>
    </citation>
    <scope>NUCLEOTIDE SEQUENCE [LARGE SCALE GENOMIC DNA]</scope>
    <source>
        <strain evidence="1 2">F0359</strain>
    </source>
</reference>
<organism evidence="1 2">
    <name type="scientific">Megasphaera micronuciformis F0359</name>
    <dbReference type="NCBI Taxonomy" id="706434"/>
    <lineage>
        <taxon>Bacteria</taxon>
        <taxon>Bacillati</taxon>
        <taxon>Bacillota</taxon>
        <taxon>Negativicutes</taxon>
        <taxon>Veillonellales</taxon>
        <taxon>Veillonellaceae</taxon>
        <taxon>Megasphaera</taxon>
    </lineage>
</organism>
<dbReference type="HOGENOM" id="CLU_2991444_0_0_9"/>
<gene>
    <name evidence="1" type="ORF">HMPREF9429_01600</name>
</gene>
<keyword evidence="2" id="KW-1185">Reference proteome</keyword>
<sequence>MWGSFTFSSYENIPFDYSTHKRVWQFRNMKTTFFIRRQKKKTVNDGLSLLLSVLKFL</sequence>
<accession>E2ZDU2</accession>
<evidence type="ECO:0000313" key="2">
    <source>
        <dbReference type="Proteomes" id="UP000003195"/>
    </source>
</evidence>
<proteinExistence type="predicted"/>
<dbReference type="EMBL" id="AECS01000039">
    <property type="protein sequence ID" value="EFQ03654.1"/>
    <property type="molecule type" value="Genomic_DNA"/>
</dbReference>
<dbReference type="Proteomes" id="UP000003195">
    <property type="component" value="Unassembled WGS sequence"/>
</dbReference>